<dbReference type="AlphaFoldDB" id="T0ZQT6"/>
<dbReference type="InterPro" id="IPR029060">
    <property type="entry name" value="PIN-like_dom_sf"/>
</dbReference>
<name>T0ZQT6_9ZZZZ</name>
<reference evidence="2" key="1">
    <citation type="submission" date="2013-08" db="EMBL/GenBank/DDBJ databases">
        <authorList>
            <person name="Mendez C."/>
            <person name="Richter M."/>
            <person name="Ferrer M."/>
            <person name="Sanchez J."/>
        </authorList>
    </citation>
    <scope>NUCLEOTIDE SEQUENCE</scope>
</reference>
<dbReference type="Gene3D" id="3.40.50.1010">
    <property type="entry name" value="5'-nuclease"/>
    <property type="match status" value="1"/>
</dbReference>
<proteinExistence type="predicted"/>
<dbReference type="CDD" id="cd18678">
    <property type="entry name" value="PIN_MtVapC25_VapC33-like"/>
    <property type="match status" value="1"/>
</dbReference>
<evidence type="ECO:0000259" key="1">
    <source>
        <dbReference type="Pfam" id="PF01850"/>
    </source>
</evidence>
<dbReference type="InterPro" id="IPR002716">
    <property type="entry name" value="PIN_dom"/>
</dbReference>
<comment type="caution">
    <text evidence="2">The sequence shown here is derived from an EMBL/GenBank/DDBJ whole genome shotgun (WGS) entry which is preliminary data.</text>
</comment>
<dbReference type="GO" id="GO:0016788">
    <property type="term" value="F:hydrolase activity, acting on ester bonds"/>
    <property type="evidence" value="ECO:0007669"/>
    <property type="project" value="InterPro"/>
</dbReference>
<dbReference type="SUPFAM" id="SSF88723">
    <property type="entry name" value="PIN domain-like"/>
    <property type="match status" value="1"/>
</dbReference>
<dbReference type="NCBIfam" id="TIGR00028">
    <property type="entry name" value="Mtu_PIN_fam"/>
    <property type="match status" value="1"/>
</dbReference>
<feature type="domain" description="PIN" evidence="1">
    <location>
        <begin position="2"/>
        <end position="126"/>
    </location>
</feature>
<dbReference type="Pfam" id="PF01850">
    <property type="entry name" value="PIN"/>
    <property type="match status" value="1"/>
</dbReference>
<accession>T0ZQT6</accession>
<evidence type="ECO:0000313" key="2">
    <source>
        <dbReference type="EMBL" id="EQD32185.1"/>
    </source>
</evidence>
<protein>
    <submittedName>
        <fullName evidence="2">PIN domain protein family protein</fullName>
    </submittedName>
</protein>
<gene>
    <name evidence="2" type="ORF">B1A_19586</name>
</gene>
<organism evidence="2">
    <name type="scientific">mine drainage metagenome</name>
    <dbReference type="NCBI Taxonomy" id="410659"/>
    <lineage>
        <taxon>unclassified sequences</taxon>
        <taxon>metagenomes</taxon>
        <taxon>ecological metagenomes</taxon>
    </lineage>
</organism>
<dbReference type="InterPro" id="IPR006226">
    <property type="entry name" value="Mtu_PIN"/>
</dbReference>
<reference evidence="2" key="2">
    <citation type="journal article" date="2014" name="ISME J.">
        <title>Microbial stratification in low pH oxic and suboxic macroscopic growths along an acid mine drainage.</title>
        <authorList>
            <person name="Mendez-Garcia C."/>
            <person name="Mesa V."/>
            <person name="Sprenger R.R."/>
            <person name="Richter M."/>
            <person name="Diez M.S."/>
            <person name="Solano J."/>
            <person name="Bargiela R."/>
            <person name="Golyshina O.V."/>
            <person name="Manteca A."/>
            <person name="Ramos J.L."/>
            <person name="Gallego J.R."/>
            <person name="Llorente I."/>
            <person name="Martins Dos Santos V.A."/>
            <person name="Jensen O.N."/>
            <person name="Pelaez A.I."/>
            <person name="Sanchez J."/>
            <person name="Ferrer M."/>
        </authorList>
    </citation>
    <scope>NUCLEOTIDE SEQUENCE</scope>
</reference>
<dbReference type="EMBL" id="AUZX01014457">
    <property type="protein sequence ID" value="EQD32185.1"/>
    <property type="molecule type" value="Genomic_DNA"/>
</dbReference>
<sequence length="127" mass="14084">MILCDVNVLIYAFRSDAEDHPRYKAWLESVINGPAAYGVAPQVLASVVRICTHRRIFSRPSSLSDAFDFCRVVLGQPNATVIVPGERHWSIFESLCRDCESTGNIAQDAWFAALAIESGCEWVTYGS</sequence>